<dbReference type="PROSITE" id="PS00636">
    <property type="entry name" value="DNAJ_1"/>
    <property type="match status" value="1"/>
</dbReference>
<dbReference type="RefSeq" id="XP_039141515.1">
    <property type="nucleotide sequence ID" value="XM_039285581.1"/>
</dbReference>
<evidence type="ECO:0000313" key="3">
    <source>
        <dbReference type="Proteomes" id="UP001515500"/>
    </source>
</evidence>
<dbReference type="Pfam" id="PF00076">
    <property type="entry name" value="RRM_1"/>
    <property type="match status" value="1"/>
</dbReference>
<dbReference type="InterPro" id="IPR018253">
    <property type="entry name" value="DnaJ_domain_CS"/>
</dbReference>
<feature type="compositionally biased region" description="Low complexity" evidence="1">
    <location>
        <begin position="151"/>
        <end position="161"/>
    </location>
</feature>
<feature type="region of interest" description="Disordered" evidence="1">
    <location>
        <begin position="33"/>
        <end position="58"/>
    </location>
</feature>
<dbReference type="InterPro" id="IPR000504">
    <property type="entry name" value="RRM_dom"/>
</dbReference>
<accession>A0AB40CQY8</accession>
<protein>
    <submittedName>
        <fullName evidence="4 5">DnaJ homolog subfamily C member 17-like</fullName>
    </submittedName>
</protein>
<dbReference type="GeneID" id="120278833"/>
<name>A0AB40CQY8_DIOCR</name>
<dbReference type="Proteomes" id="UP001515500">
    <property type="component" value="Chromosome 2"/>
</dbReference>
<proteinExistence type="predicted"/>
<dbReference type="InterPro" id="IPR035979">
    <property type="entry name" value="RBD_domain_sf"/>
</dbReference>
<dbReference type="PANTHER" id="PTHR45098">
    <property type="entry name" value="DNAJ DOMAIN CONTAINING PROTEIN, EXPRESSED"/>
    <property type="match status" value="1"/>
</dbReference>
<dbReference type="Gene3D" id="3.30.70.330">
    <property type="match status" value="1"/>
</dbReference>
<dbReference type="AlphaFoldDB" id="A0AB40CQY8"/>
<dbReference type="CDD" id="cd06257">
    <property type="entry name" value="DnaJ"/>
    <property type="match status" value="1"/>
</dbReference>
<dbReference type="GO" id="GO:0003723">
    <property type="term" value="F:RNA binding"/>
    <property type="evidence" value="ECO:0007669"/>
    <property type="project" value="InterPro"/>
</dbReference>
<feature type="region of interest" description="Disordered" evidence="1">
    <location>
        <begin position="140"/>
        <end position="170"/>
    </location>
</feature>
<organism evidence="3 4">
    <name type="scientific">Dioscorea cayennensis subsp. rotundata</name>
    <name type="common">White Guinea yam</name>
    <name type="synonym">Dioscorea rotundata</name>
    <dbReference type="NCBI Taxonomy" id="55577"/>
    <lineage>
        <taxon>Eukaryota</taxon>
        <taxon>Viridiplantae</taxon>
        <taxon>Streptophyta</taxon>
        <taxon>Embryophyta</taxon>
        <taxon>Tracheophyta</taxon>
        <taxon>Spermatophyta</taxon>
        <taxon>Magnoliopsida</taxon>
        <taxon>Liliopsida</taxon>
        <taxon>Dioscoreales</taxon>
        <taxon>Dioscoreaceae</taxon>
        <taxon>Dioscorea</taxon>
    </lineage>
</organism>
<dbReference type="SUPFAM" id="SSF54928">
    <property type="entry name" value="RNA-binding domain, RBD"/>
    <property type="match status" value="1"/>
</dbReference>
<keyword evidence="3" id="KW-1185">Reference proteome</keyword>
<evidence type="ECO:0000313" key="5">
    <source>
        <dbReference type="RefSeq" id="XP_039141515.1"/>
    </source>
</evidence>
<dbReference type="Pfam" id="PF00226">
    <property type="entry name" value="DnaJ"/>
    <property type="match status" value="1"/>
</dbReference>
<dbReference type="InterPro" id="IPR036869">
    <property type="entry name" value="J_dom_sf"/>
</dbReference>
<dbReference type="InterPro" id="IPR001623">
    <property type="entry name" value="DnaJ_domain"/>
</dbReference>
<dbReference type="PANTHER" id="PTHR45098:SF1">
    <property type="entry name" value="DNAJ DOMAIN CONTAINING PROTEIN, EXPRESSED"/>
    <property type="match status" value="1"/>
</dbReference>
<dbReference type="GO" id="GO:0005783">
    <property type="term" value="C:endoplasmic reticulum"/>
    <property type="evidence" value="ECO:0007669"/>
    <property type="project" value="UniProtKB-ARBA"/>
</dbReference>
<dbReference type="InterPro" id="IPR034254">
    <property type="entry name" value="DNAJC17_RRM"/>
</dbReference>
<dbReference type="RefSeq" id="XP_039141508.1">
    <property type="nucleotide sequence ID" value="XM_039285574.1"/>
</dbReference>
<gene>
    <name evidence="4 5" type="primary">LOC120278833</name>
</gene>
<dbReference type="SMART" id="SM00271">
    <property type="entry name" value="DnaJ"/>
    <property type="match status" value="1"/>
</dbReference>
<feature type="domain" description="J" evidence="2">
    <location>
        <begin position="13"/>
        <end position="83"/>
    </location>
</feature>
<reference evidence="4 5" key="1">
    <citation type="submission" date="2025-04" db="UniProtKB">
        <authorList>
            <consortium name="RefSeq"/>
        </authorList>
    </citation>
    <scope>IDENTIFICATION</scope>
</reference>
<evidence type="ECO:0000259" key="2">
    <source>
        <dbReference type="PROSITE" id="PS50076"/>
    </source>
</evidence>
<dbReference type="PROSITE" id="PS50076">
    <property type="entry name" value="DNAJ_2"/>
    <property type="match status" value="1"/>
</dbReference>
<sequence>MAKTLDSEEEFIDHYLVLCLPSGKEGSKLSLKQIDKAYRDQSRKRHPDKRPNDPDATADFQRLTTSYEILRDVTSRATFDARLFSIQEKAFRASLFDAKRRKLASDLEERERAAAAPEPNPTELAARKEKMVAAELQKEPAAFQSRKAKKTTSSSAPSPSQEKAKKNDGVSLDEEKVLKVSWERDGRDYGAVQLTELFERFGRVEDVLIRSKGSKKKGSAIVVMFSKDAAVAATQSMIGDISNPLLVLPLRTPSSTSTAFPAKQAEPSSPKLNNIVGAGFQDYESSILKKLEMAKEKKRAP</sequence>
<dbReference type="SUPFAM" id="SSF46565">
    <property type="entry name" value="Chaperone J-domain"/>
    <property type="match status" value="1"/>
</dbReference>
<evidence type="ECO:0000313" key="4">
    <source>
        <dbReference type="RefSeq" id="XP_039141508.1"/>
    </source>
</evidence>
<dbReference type="CDD" id="cd12429">
    <property type="entry name" value="RRM_DNAJC17"/>
    <property type="match status" value="1"/>
</dbReference>
<dbReference type="Gene3D" id="1.10.287.110">
    <property type="entry name" value="DnaJ domain"/>
    <property type="match status" value="1"/>
</dbReference>
<dbReference type="InterPro" id="IPR012677">
    <property type="entry name" value="Nucleotide-bd_a/b_plait_sf"/>
</dbReference>
<evidence type="ECO:0000256" key="1">
    <source>
        <dbReference type="SAM" id="MobiDB-lite"/>
    </source>
</evidence>